<dbReference type="EMBL" id="CM029045">
    <property type="protein sequence ID" value="KAG2596588.1"/>
    <property type="molecule type" value="Genomic_DNA"/>
</dbReference>
<feature type="compositionally biased region" description="Gly residues" evidence="1">
    <location>
        <begin position="68"/>
        <end position="80"/>
    </location>
</feature>
<name>A0A8T0SHV0_PANVG</name>
<gene>
    <name evidence="3" type="ORF">PVAP13_5KG170114</name>
</gene>
<accession>A0A8T0SHV0</accession>
<feature type="compositionally biased region" description="Basic and acidic residues" evidence="1">
    <location>
        <begin position="1"/>
        <end position="27"/>
    </location>
</feature>
<feature type="compositionally biased region" description="Basic residues" evidence="1">
    <location>
        <begin position="81"/>
        <end position="90"/>
    </location>
</feature>
<evidence type="ECO:0000313" key="3">
    <source>
        <dbReference type="EMBL" id="KAG2596588.1"/>
    </source>
</evidence>
<sequence>MRGKARCQERANGEEGRARRRAAREEEASGGGASGARSRGVPRGRSDAPTARVSRNVMSGASASWARVGGGGVAGCGGARCRGRRRRRRRDVGGVGVVGGASAALGTVPPLAGRRRRGRRRGVRGVWQGRRRYRCAGGGTGEAAWVTRGSGRVCVLW</sequence>
<comment type="caution">
    <text evidence="3">The sequence shown here is derived from an EMBL/GenBank/DDBJ whole genome shotgun (WGS) entry which is preliminary data.</text>
</comment>
<protein>
    <submittedName>
        <fullName evidence="3">Uncharacterized protein</fullName>
    </submittedName>
</protein>
<keyword evidence="2" id="KW-0472">Membrane</keyword>
<evidence type="ECO:0000256" key="2">
    <source>
        <dbReference type="SAM" id="Phobius"/>
    </source>
</evidence>
<evidence type="ECO:0000313" key="4">
    <source>
        <dbReference type="Proteomes" id="UP000823388"/>
    </source>
</evidence>
<keyword evidence="2" id="KW-0812">Transmembrane</keyword>
<proteinExistence type="predicted"/>
<evidence type="ECO:0000256" key="1">
    <source>
        <dbReference type="SAM" id="MobiDB-lite"/>
    </source>
</evidence>
<keyword evidence="2" id="KW-1133">Transmembrane helix</keyword>
<dbReference type="AlphaFoldDB" id="A0A8T0SHV0"/>
<dbReference type="Proteomes" id="UP000823388">
    <property type="component" value="Chromosome 5K"/>
</dbReference>
<organism evidence="3 4">
    <name type="scientific">Panicum virgatum</name>
    <name type="common">Blackwell switchgrass</name>
    <dbReference type="NCBI Taxonomy" id="38727"/>
    <lineage>
        <taxon>Eukaryota</taxon>
        <taxon>Viridiplantae</taxon>
        <taxon>Streptophyta</taxon>
        <taxon>Embryophyta</taxon>
        <taxon>Tracheophyta</taxon>
        <taxon>Spermatophyta</taxon>
        <taxon>Magnoliopsida</taxon>
        <taxon>Liliopsida</taxon>
        <taxon>Poales</taxon>
        <taxon>Poaceae</taxon>
        <taxon>PACMAD clade</taxon>
        <taxon>Panicoideae</taxon>
        <taxon>Panicodae</taxon>
        <taxon>Paniceae</taxon>
        <taxon>Panicinae</taxon>
        <taxon>Panicum</taxon>
        <taxon>Panicum sect. Hiantes</taxon>
    </lineage>
</organism>
<feature type="transmembrane region" description="Helical" evidence="2">
    <location>
        <begin position="92"/>
        <end position="112"/>
    </location>
</feature>
<reference evidence="3" key="1">
    <citation type="submission" date="2020-05" db="EMBL/GenBank/DDBJ databases">
        <title>WGS assembly of Panicum virgatum.</title>
        <authorList>
            <person name="Lovell J.T."/>
            <person name="Jenkins J."/>
            <person name="Shu S."/>
            <person name="Juenger T.E."/>
            <person name="Schmutz J."/>
        </authorList>
    </citation>
    <scope>NUCLEOTIDE SEQUENCE</scope>
    <source>
        <strain evidence="3">AP13</strain>
    </source>
</reference>
<feature type="region of interest" description="Disordered" evidence="1">
    <location>
        <begin position="1"/>
        <end position="92"/>
    </location>
</feature>
<keyword evidence="4" id="KW-1185">Reference proteome</keyword>